<evidence type="ECO:0000313" key="2">
    <source>
        <dbReference type="Proteomes" id="UP000663851"/>
    </source>
</evidence>
<dbReference type="EMBL" id="CAJOBO010013623">
    <property type="protein sequence ID" value="CAF4615420.1"/>
    <property type="molecule type" value="Genomic_DNA"/>
</dbReference>
<evidence type="ECO:0000313" key="1">
    <source>
        <dbReference type="EMBL" id="CAF4615420.1"/>
    </source>
</evidence>
<comment type="caution">
    <text evidence="1">The sequence shown here is derived from an EMBL/GenBank/DDBJ whole genome shotgun (WGS) entry which is preliminary data.</text>
</comment>
<protein>
    <submittedName>
        <fullName evidence="1">Uncharacterized protein</fullName>
    </submittedName>
</protein>
<organism evidence="1 2">
    <name type="scientific">Rotaria socialis</name>
    <dbReference type="NCBI Taxonomy" id="392032"/>
    <lineage>
        <taxon>Eukaryota</taxon>
        <taxon>Metazoa</taxon>
        <taxon>Spiralia</taxon>
        <taxon>Gnathifera</taxon>
        <taxon>Rotifera</taxon>
        <taxon>Eurotatoria</taxon>
        <taxon>Bdelloidea</taxon>
        <taxon>Philodinida</taxon>
        <taxon>Philodinidae</taxon>
        <taxon>Rotaria</taxon>
    </lineage>
</organism>
<sequence length="117" mass="13363">VISFSSPQKIQISIDTTTNTLIVNGIAGDHETMPGSIRFRLLINIQLDGELYLLNDRLIIFGSNFLIIRIAVATNYINYANITGDEIKLSNDILNNCLLYNYEQLIERHLNDYQLLF</sequence>
<dbReference type="Proteomes" id="UP000663851">
    <property type="component" value="Unassembled WGS sequence"/>
</dbReference>
<accession>A0A821D3E7</accession>
<proteinExistence type="predicted"/>
<reference evidence="1" key="1">
    <citation type="submission" date="2021-02" db="EMBL/GenBank/DDBJ databases">
        <authorList>
            <person name="Nowell W R."/>
        </authorList>
    </citation>
    <scope>NUCLEOTIDE SEQUENCE</scope>
</reference>
<feature type="non-terminal residue" evidence="1">
    <location>
        <position position="117"/>
    </location>
</feature>
<dbReference type="AlphaFoldDB" id="A0A821D3E7"/>
<name>A0A821D3E7_9BILA</name>
<dbReference type="Gene3D" id="2.70.98.50">
    <property type="entry name" value="putative glycoside hydrolase family protein from bacillus halodurans"/>
    <property type="match status" value="1"/>
</dbReference>
<gene>
    <name evidence="1" type="ORF">HFQ381_LOCUS34160</name>
</gene>
<feature type="non-terminal residue" evidence="1">
    <location>
        <position position="1"/>
    </location>
</feature>